<protein>
    <recommendedName>
        <fullName evidence="4">Nuclear transport factor 2 family protein</fullName>
    </recommendedName>
</protein>
<evidence type="ECO:0000313" key="3">
    <source>
        <dbReference type="Proteomes" id="UP000061457"/>
    </source>
</evidence>
<gene>
    <name evidence="2" type="ORF">PP2015_3500</name>
</gene>
<evidence type="ECO:0008006" key="4">
    <source>
        <dbReference type="Google" id="ProtNLM"/>
    </source>
</evidence>
<dbReference type="RefSeq" id="WP_058031848.1">
    <property type="nucleotide sequence ID" value="NZ_CP013188.1"/>
</dbReference>
<name>A0A0S2K6L4_9GAMM</name>
<dbReference type="OrthoDB" id="9808367at2"/>
<keyword evidence="3" id="KW-1185">Reference proteome</keyword>
<dbReference type="KEGG" id="pphe:PP2015_3500"/>
<evidence type="ECO:0000256" key="1">
    <source>
        <dbReference type="SAM" id="SignalP"/>
    </source>
</evidence>
<dbReference type="Proteomes" id="UP000061457">
    <property type="component" value="Chromosome II"/>
</dbReference>
<dbReference type="AlphaFoldDB" id="A0A0S2K6L4"/>
<keyword evidence="1" id="KW-0732">Signal</keyword>
<dbReference type="PATRIC" id="fig|161398.10.peg.3566"/>
<feature type="chain" id="PRO_5006601300" description="Nuclear transport factor 2 family protein" evidence="1">
    <location>
        <begin position="26"/>
        <end position="154"/>
    </location>
</feature>
<dbReference type="InterPro" id="IPR032710">
    <property type="entry name" value="NTF2-like_dom_sf"/>
</dbReference>
<evidence type="ECO:0000313" key="2">
    <source>
        <dbReference type="EMBL" id="ALO43974.1"/>
    </source>
</evidence>
<proteinExistence type="predicted"/>
<dbReference type="SUPFAM" id="SSF54427">
    <property type="entry name" value="NTF2-like"/>
    <property type="match status" value="1"/>
</dbReference>
<dbReference type="EMBL" id="CP013188">
    <property type="protein sequence ID" value="ALO43974.1"/>
    <property type="molecule type" value="Genomic_DNA"/>
</dbReference>
<feature type="signal peptide" evidence="1">
    <location>
        <begin position="1"/>
        <end position="25"/>
    </location>
</feature>
<reference evidence="2 3" key="1">
    <citation type="submission" date="2015-11" db="EMBL/GenBank/DDBJ databases">
        <authorList>
            <person name="Zhang Y."/>
            <person name="Guo Z."/>
        </authorList>
    </citation>
    <scope>NUCLEOTIDE SEQUENCE [LARGE SCALE GENOMIC DNA]</scope>
    <source>
        <strain evidence="2 3">KCTC 12086</strain>
    </source>
</reference>
<dbReference type="STRING" id="161398.PP2015_3500"/>
<organism evidence="2 3">
    <name type="scientific">Pseudoalteromonas phenolica</name>
    <dbReference type="NCBI Taxonomy" id="161398"/>
    <lineage>
        <taxon>Bacteria</taxon>
        <taxon>Pseudomonadati</taxon>
        <taxon>Pseudomonadota</taxon>
        <taxon>Gammaproteobacteria</taxon>
        <taxon>Alteromonadales</taxon>
        <taxon>Pseudoalteromonadaceae</taxon>
        <taxon>Pseudoalteromonas</taxon>
    </lineage>
</organism>
<dbReference type="InterPro" id="IPR039437">
    <property type="entry name" value="FrzH/put_lumazine-bd"/>
</dbReference>
<dbReference type="Pfam" id="PF12893">
    <property type="entry name" value="Lumazine_bd_2"/>
    <property type="match status" value="1"/>
</dbReference>
<sequence length="154" mass="17289">MLNLKSSLQVIAFAAVVSFSGASSAKATFNAEHNDIVKTVNSYFKGIAESDEGLIAQAFELENGHIKSIVTDKETGKQSIRSQTLGDFAKIFKQPTKDHWQAHILSIDVVDEQMAMVKLNFETSKTHYIDYLVLYKFNDAWRIVNKTFVAKPRT</sequence>
<dbReference type="Gene3D" id="3.10.450.50">
    <property type="match status" value="1"/>
</dbReference>
<accession>A0A0S2K6L4</accession>